<proteinExistence type="predicted"/>
<dbReference type="Proteomes" id="UP001152622">
    <property type="component" value="Chromosome 24"/>
</dbReference>
<keyword evidence="3" id="KW-1185">Reference proteome</keyword>
<dbReference type="AlphaFoldDB" id="A0A9Q1IAX1"/>
<dbReference type="PANTHER" id="PTHR46484:SF1">
    <property type="entry name" value="SCHWANN CELL MYELIN PROTEIN-RELATED"/>
    <property type="match status" value="1"/>
</dbReference>
<evidence type="ECO:0000256" key="1">
    <source>
        <dbReference type="SAM" id="SignalP"/>
    </source>
</evidence>
<name>A0A9Q1IAX1_SYNKA</name>
<evidence type="ECO:0000313" key="2">
    <source>
        <dbReference type="EMBL" id="KAJ8332971.1"/>
    </source>
</evidence>
<evidence type="ECO:0008006" key="4">
    <source>
        <dbReference type="Google" id="ProtNLM"/>
    </source>
</evidence>
<reference evidence="2" key="1">
    <citation type="journal article" date="2023" name="Science">
        <title>Genome structures resolve the early diversification of teleost fishes.</title>
        <authorList>
            <person name="Parey E."/>
            <person name="Louis A."/>
            <person name="Montfort J."/>
            <person name="Bouchez O."/>
            <person name="Roques C."/>
            <person name="Iampietro C."/>
            <person name="Lluch J."/>
            <person name="Castinel A."/>
            <person name="Donnadieu C."/>
            <person name="Desvignes T."/>
            <person name="Floi Bucao C."/>
            <person name="Jouanno E."/>
            <person name="Wen M."/>
            <person name="Mejri S."/>
            <person name="Dirks R."/>
            <person name="Jansen H."/>
            <person name="Henkel C."/>
            <person name="Chen W.J."/>
            <person name="Zahm M."/>
            <person name="Cabau C."/>
            <person name="Klopp C."/>
            <person name="Thompson A.W."/>
            <person name="Robinson-Rechavi M."/>
            <person name="Braasch I."/>
            <person name="Lecointre G."/>
            <person name="Bobe J."/>
            <person name="Postlethwait J.H."/>
            <person name="Berthelot C."/>
            <person name="Roest Crollius H."/>
            <person name="Guiguen Y."/>
        </authorList>
    </citation>
    <scope>NUCLEOTIDE SEQUENCE</scope>
    <source>
        <strain evidence="2">WJC10195</strain>
    </source>
</reference>
<accession>A0A9Q1IAX1</accession>
<dbReference type="PANTHER" id="PTHR46484">
    <property type="entry name" value="SI:CH211-171H4.5-RELATED"/>
    <property type="match status" value="1"/>
</dbReference>
<feature type="signal peptide" evidence="1">
    <location>
        <begin position="1"/>
        <end position="19"/>
    </location>
</feature>
<organism evidence="2 3">
    <name type="scientific">Synaphobranchus kaupii</name>
    <name type="common">Kaup's arrowtooth eel</name>
    <dbReference type="NCBI Taxonomy" id="118154"/>
    <lineage>
        <taxon>Eukaryota</taxon>
        <taxon>Metazoa</taxon>
        <taxon>Chordata</taxon>
        <taxon>Craniata</taxon>
        <taxon>Vertebrata</taxon>
        <taxon>Euteleostomi</taxon>
        <taxon>Actinopterygii</taxon>
        <taxon>Neopterygii</taxon>
        <taxon>Teleostei</taxon>
        <taxon>Anguilliformes</taxon>
        <taxon>Synaphobranchidae</taxon>
        <taxon>Synaphobranchus</taxon>
    </lineage>
</organism>
<evidence type="ECO:0000313" key="3">
    <source>
        <dbReference type="Proteomes" id="UP001152622"/>
    </source>
</evidence>
<dbReference type="Gene3D" id="2.60.40.10">
    <property type="entry name" value="Immunoglobulins"/>
    <property type="match status" value="1"/>
</dbReference>
<dbReference type="InterPro" id="IPR013783">
    <property type="entry name" value="Ig-like_fold"/>
</dbReference>
<comment type="caution">
    <text evidence="2">The sequence shown here is derived from an EMBL/GenBank/DDBJ whole genome shotgun (WGS) entry which is preliminary data.</text>
</comment>
<sequence length="110" mass="12054">MTGTERFILIGCLLQGALSEEWPIRMPQRIEAVAGSCVLIPCTFDIPSKYDKNLTVIRPHVSMSPSLSTQTHVNHREGGGDGGDLCEFELLCCSPLSQTPPKSHMDPQTE</sequence>
<feature type="chain" id="PRO_5040212409" description="Immunoglobulin V-set domain-containing protein" evidence="1">
    <location>
        <begin position="20"/>
        <end position="110"/>
    </location>
</feature>
<protein>
    <recommendedName>
        <fullName evidence="4">Immunoglobulin V-set domain-containing protein</fullName>
    </recommendedName>
</protein>
<dbReference type="EMBL" id="JAINUF010000024">
    <property type="protein sequence ID" value="KAJ8332971.1"/>
    <property type="molecule type" value="Genomic_DNA"/>
</dbReference>
<gene>
    <name evidence="2" type="ORF">SKAU_G00418670</name>
</gene>
<dbReference type="OrthoDB" id="6413693at2759"/>
<keyword evidence="1" id="KW-0732">Signal</keyword>